<dbReference type="eggNOG" id="COG0451">
    <property type="taxonomic scope" value="Bacteria"/>
</dbReference>
<dbReference type="STRING" id="765420.OSCT_3040"/>
<organism evidence="2 3">
    <name type="scientific">Oscillochloris trichoides DG-6</name>
    <dbReference type="NCBI Taxonomy" id="765420"/>
    <lineage>
        <taxon>Bacteria</taxon>
        <taxon>Bacillati</taxon>
        <taxon>Chloroflexota</taxon>
        <taxon>Chloroflexia</taxon>
        <taxon>Chloroflexales</taxon>
        <taxon>Chloroflexineae</taxon>
        <taxon>Oscillochloridaceae</taxon>
        <taxon>Oscillochloris</taxon>
    </lineage>
</organism>
<keyword evidence="3" id="KW-1185">Reference proteome</keyword>
<evidence type="ECO:0000259" key="1">
    <source>
        <dbReference type="Pfam" id="PF01370"/>
    </source>
</evidence>
<feature type="domain" description="NAD-dependent epimerase/dehydratase" evidence="1">
    <location>
        <begin position="1"/>
        <end position="174"/>
    </location>
</feature>
<proteinExistence type="predicted"/>
<dbReference type="Gene3D" id="3.40.50.720">
    <property type="entry name" value="NAD(P)-binding Rossmann-like Domain"/>
    <property type="match status" value="1"/>
</dbReference>
<dbReference type="HOGENOM" id="CLU_007383_0_0_0"/>
<dbReference type="InterPro" id="IPR050177">
    <property type="entry name" value="Lipid_A_modif_metabolic_enz"/>
</dbReference>
<evidence type="ECO:0000313" key="2">
    <source>
        <dbReference type="EMBL" id="EFO79117.1"/>
    </source>
</evidence>
<sequence length="326" mass="35865">MLINGVGGVLGARVARRLCEDADVTVIGLSRYEPLAPLGRAEWLVAQLNGLQLVELLEAEQIDTVIQIDFAGTEAPVSSREAAIQQNVIGTMDLLGACLRAGVQQVVVRSHSWVYGASPLNPMMIDERRPVARSGLRGFLRDLAEVEIFMGEFAEQHPDMRVASLRMAPLVGGWSSLIDYFSQPWPRMLIGFDPVIQLLSINDAVEALAHFALNPCSGPYNLAADDAVCISQAIRLCGQLPSPTIESMIVRSKRDVSRDQPQYWPVDVNFMRHTCVVDTHRAKHEMGWAPQYGAADSIIATRQNGQAPPDREASEAALRAFLNRKR</sequence>
<comment type="caution">
    <text evidence="2">The sequence shown here is derived from an EMBL/GenBank/DDBJ whole genome shotgun (WGS) entry which is preliminary data.</text>
</comment>
<dbReference type="InterPro" id="IPR036291">
    <property type="entry name" value="NAD(P)-bd_dom_sf"/>
</dbReference>
<dbReference type="PANTHER" id="PTHR43245">
    <property type="entry name" value="BIFUNCTIONAL POLYMYXIN RESISTANCE PROTEIN ARNA"/>
    <property type="match status" value="1"/>
</dbReference>
<dbReference type="InterPro" id="IPR001509">
    <property type="entry name" value="Epimerase_deHydtase"/>
</dbReference>
<protein>
    <submittedName>
        <fullName evidence="2">NAD-dependent epimerase/dehydratase</fullName>
    </submittedName>
</protein>
<dbReference type="PANTHER" id="PTHR43245:SF52">
    <property type="entry name" value="NAD-DEPENDENT EPIMERASE_DEHYDRATASE"/>
    <property type="match status" value="1"/>
</dbReference>
<dbReference type="Pfam" id="PF01370">
    <property type="entry name" value="Epimerase"/>
    <property type="match status" value="1"/>
</dbReference>
<dbReference type="Proteomes" id="UP000054010">
    <property type="component" value="Unassembled WGS sequence"/>
</dbReference>
<dbReference type="AlphaFoldDB" id="E1II89"/>
<dbReference type="EMBL" id="ADVR01000123">
    <property type="protein sequence ID" value="EFO79117.1"/>
    <property type="molecule type" value="Genomic_DNA"/>
</dbReference>
<name>E1II89_9CHLR</name>
<dbReference type="SUPFAM" id="SSF51735">
    <property type="entry name" value="NAD(P)-binding Rossmann-fold domains"/>
    <property type="match status" value="1"/>
</dbReference>
<accession>E1II89</accession>
<reference evidence="2 3" key="1">
    <citation type="journal article" date="2011" name="J. Bacteriol.">
        <title>Draft genome sequence of the anoxygenic filamentous phototrophic bacterium Oscillochloris trichoides subsp. DG-6.</title>
        <authorList>
            <person name="Kuznetsov B.B."/>
            <person name="Ivanovsky R.N."/>
            <person name="Keppen O.I."/>
            <person name="Sukhacheva M.V."/>
            <person name="Bumazhkin B.K."/>
            <person name="Patutina E.O."/>
            <person name="Beletsky A.V."/>
            <person name="Mardanov A.V."/>
            <person name="Baslerov R.V."/>
            <person name="Panteleeva A.N."/>
            <person name="Kolganova T.V."/>
            <person name="Ravin N.V."/>
            <person name="Skryabin K.G."/>
        </authorList>
    </citation>
    <scope>NUCLEOTIDE SEQUENCE [LARGE SCALE GENOMIC DNA]</scope>
    <source>
        <strain evidence="2 3">DG-6</strain>
    </source>
</reference>
<evidence type="ECO:0000313" key="3">
    <source>
        <dbReference type="Proteomes" id="UP000054010"/>
    </source>
</evidence>
<gene>
    <name evidence="2" type="ORF">OSCT_3040</name>
</gene>